<keyword evidence="6" id="KW-1185">Reference proteome</keyword>
<evidence type="ECO:0000256" key="2">
    <source>
        <dbReference type="ARBA" id="ARBA00022840"/>
    </source>
</evidence>
<dbReference type="CDD" id="cd02022">
    <property type="entry name" value="DPCK"/>
    <property type="match status" value="1"/>
</dbReference>
<keyword evidence="3 5" id="KW-0808">Transferase</keyword>
<dbReference type="NCBIfam" id="TIGR00152">
    <property type="entry name" value="dephospho-CoA kinase"/>
    <property type="match status" value="1"/>
</dbReference>
<evidence type="ECO:0000313" key="6">
    <source>
        <dbReference type="Proteomes" id="UP000621799"/>
    </source>
</evidence>
<comment type="subcellular location">
    <subcellularLocation>
        <location evidence="3">Cytoplasm</location>
    </subcellularLocation>
</comment>
<comment type="caution">
    <text evidence="5">The sequence shown here is derived from an EMBL/GenBank/DDBJ whole genome shotgun (WGS) entry which is preliminary data.</text>
</comment>
<comment type="catalytic activity">
    <reaction evidence="3">
        <text>3'-dephospho-CoA + ATP = ADP + CoA + H(+)</text>
        <dbReference type="Rhea" id="RHEA:18245"/>
        <dbReference type="ChEBI" id="CHEBI:15378"/>
        <dbReference type="ChEBI" id="CHEBI:30616"/>
        <dbReference type="ChEBI" id="CHEBI:57287"/>
        <dbReference type="ChEBI" id="CHEBI:57328"/>
        <dbReference type="ChEBI" id="CHEBI:456216"/>
        <dbReference type="EC" id="2.7.1.24"/>
    </reaction>
</comment>
<dbReference type="PROSITE" id="PS51219">
    <property type="entry name" value="DPCK"/>
    <property type="match status" value="1"/>
</dbReference>
<comment type="pathway">
    <text evidence="3">Cofactor biosynthesis; coenzyme A biosynthesis; CoA from (R)-pantothenate: step 5/5.</text>
</comment>
<comment type="function">
    <text evidence="3">Catalyzes the phosphorylation of the 3'-hydroxyl group of dephosphocoenzyme A to form coenzyme A.</text>
</comment>
<dbReference type="Pfam" id="PF01121">
    <property type="entry name" value="CoaE"/>
    <property type="match status" value="1"/>
</dbReference>
<keyword evidence="3 5" id="KW-0418">Kinase</keyword>
<dbReference type="RefSeq" id="WP_264321283.1">
    <property type="nucleotide sequence ID" value="NZ_JADEXN010000145.1"/>
</dbReference>
<evidence type="ECO:0000256" key="1">
    <source>
        <dbReference type="ARBA" id="ARBA00022741"/>
    </source>
</evidence>
<dbReference type="GO" id="GO:0005524">
    <property type="term" value="F:ATP binding"/>
    <property type="evidence" value="ECO:0007669"/>
    <property type="project" value="UniProtKB-UniRule"/>
</dbReference>
<evidence type="ECO:0000256" key="3">
    <source>
        <dbReference type="HAMAP-Rule" id="MF_00376"/>
    </source>
</evidence>
<dbReference type="InterPro" id="IPR027417">
    <property type="entry name" value="P-loop_NTPase"/>
</dbReference>
<dbReference type="GO" id="GO:0005737">
    <property type="term" value="C:cytoplasm"/>
    <property type="evidence" value="ECO:0007669"/>
    <property type="project" value="UniProtKB-SubCell"/>
</dbReference>
<gene>
    <name evidence="3" type="primary">coaE</name>
    <name evidence="5" type="ORF">IQ235_09700</name>
</gene>
<feature type="binding site" evidence="3">
    <location>
        <begin position="29"/>
        <end position="34"/>
    </location>
    <ligand>
        <name>ATP</name>
        <dbReference type="ChEBI" id="CHEBI:30616"/>
    </ligand>
</feature>
<dbReference type="PANTHER" id="PTHR10695:SF46">
    <property type="entry name" value="BIFUNCTIONAL COENZYME A SYNTHASE-RELATED"/>
    <property type="match status" value="1"/>
</dbReference>
<dbReference type="GO" id="GO:0015937">
    <property type="term" value="P:coenzyme A biosynthetic process"/>
    <property type="evidence" value="ECO:0007669"/>
    <property type="project" value="UniProtKB-UniRule"/>
</dbReference>
<proteinExistence type="inferred from homology"/>
<dbReference type="PANTHER" id="PTHR10695">
    <property type="entry name" value="DEPHOSPHO-COA KINASE-RELATED"/>
    <property type="match status" value="1"/>
</dbReference>
<name>A0A928VVL1_9CYAN</name>
<dbReference type="GO" id="GO:0004140">
    <property type="term" value="F:dephospho-CoA kinase activity"/>
    <property type="evidence" value="ECO:0007669"/>
    <property type="project" value="UniProtKB-UniRule"/>
</dbReference>
<dbReference type="EMBL" id="JADEXN010000145">
    <property type="protein sequence ID" value="MBE9041052.1"/>
    <property type="molecule type" value="Genomic_DNA"/>
</dbReference>
<dbReference type="EC" id="2.7.1.24" evidence="3 4"/>
<keyword evidence="2 3" id="KW-0067">ATP-binding</keyword>
<keyword evidence="3" id="KW-0173">Coenzyme A biosynthesis</keyword>
<dbReference type="Proteomes" id="UP000621799">
    <property type="component" value="Unassembled WGS sequence"/>
</dbReference>
<dbReference type="InterPro" id="IPR001977">
    <property type="entry name" value="Depp_CoAkinase"/>
</dbReference>
<dbReference type="Gene3D" id="3.40.50.300">
    <property type="entry name" value="P-loop containing nucleotide triphosphate hydrolases"/>
    <property type="match status" value="1"/>
</dbReference>
<evidence type="ECO:0000313" key="5">
    <source>
        <dbReference type="EMBL" id="MBE9041052.1"/>
    </source>
</evidence>
<reference evidence="5" key="1">
    <citation type="submission" date="2020-10" db="EMBL/GenBank/DDBJ databases">
        <authorList>
            <person name="Castelo-Branco R."/>
            <person name="Eusebio N."/>
            <person name="Adriana R."/>
            <person name="Vieira A."/>
            <person name="Brugerolle De Fraissinette N."/>
            <person name="Rezende De Castro R."/>
            <person name="Schneider M.P."/>
            <person name="Vasconcelos V."/>
            <person name="Leao P.N."/>
        </authorList>
    </citation>
    <scope>NUCLEOTIDE SEQUENCE</scope>
    <source>
        <strain evidence="5">LEGE 11467</strain>
    </source>
</reference>
<organism evidence="5 6">
    <name type="scientific">Zarconia navalis LEGE 11467</name>
    <dbReference type="NCBI Taxonomy" id="1828826"/>
    <lineage>
        <taxon>Bacteria</taxon>
        <taxon>Bacillati</taxon>
        <taxon>Cyanobacteriota</taxon>
        <taxon>Cyanophyceae</taxon>
        <taxon>Oscillatoriophycideae</taxon>
        <taxon>Oscillatoriales</taxon>
        <taxon>Oscillatoriales incertae sedis</taxon>
        <taxon>Zarconia</taxon>
        <taxon>Zarconia navalis</taxon>
    </lineage>
</organism>
<sequence>MNGIDLEPNASSRSDRASWRIIGLTGGIATGKSTVANYLAQTYHLPVLDADIFAREAVEPPSPILEQIRQRYGDTILQADGTLDRPELGAIVFDRPEERQWLEGRIHPYVRRRFEEAISNYRKSDRPMVLAIPLLFEARMTDLVSEIWVVSCSRIQQQERLMKRDRLTREQAIARIESQMPTAEKCDRANWVLDNSSTPHIWIEQLKAALR</sequence>
<dbReference type="HAMAP" id="MF_00376">
    <property type="entry name" value="Dephospho_CoA_kinase"/>
    <property type="match status" value="1"/>
</dbReference>
<dbReference type="AlphaFoldDB" id="A0A928VVL1"/>
<protein>
    <recommendedName>
        <fullName evidence="3 4">Dephospho-CoA kinase</fullName>
        <ecNumber evidence="3 4">2.7.1.24</ecNumber>
    </recommendedName>
    <alternativeName>
        <fullName evidence="3">Dephosphocoenzyme A kinase</fullName>
    </alternativeName>
</protein>
<accession>A0A928VVL1</accession>
<dbReference type="SUPFAM" id="SSF52540">
    <property type="entry name" value="P-loop containing nucleoside triphosphate hydrolases"/>
    <property type="match status" value="1"/>
</dbReference>
<comment type="similarity">
    <text evidence="3">Belongs to the CoaE family.</text>
</comment>
<keyword evidence="1 3" id="KW-0547">Nucleotide-binding</keyword>
<evidence type="ECO:0000256" key="4">
    <source>
        <dbReference type="NCBIfam" id="TIGR00152"/>
    </source>
</evidence>
<keyword evidence="3" id="KW-0963">Cytoplasm</keyword>